<dbReference type="Gene3D" id="3.30.40.10">
    <property type="entry name" value="Zinc/RING finger domain, C3HC4 (zinc finger)"/>
    <property type="match status" value="1"/>
</dbReference>
<feature type="domain" description="DRBM" evidence="3">
    <location>
        <begin position="683"/>
        <end position="752"/>
    </location>
</feature>
<dbReference type="SUPFAM" id="SSF57903">
    <property type="entry name" value="FYVE/PHD zinc finger"/>
    <property type="match status" value="1"/>
</dbReference>
<dbReference type="GO" id="GO:0003723">
    <property type="term" value="F:RNA binding"/>
    <property type="evidence" value="ECO:0007669"/>
    <property type="project" value="UniProtKB-UniRule"/>
</dbReference>
<dbReference type="Pfam" id="PF00035">
    <property type="entry name" value="dsrm"/>
    <property type="match status" value="1"/>
</dbReference>
<name>A0A067T2S9_GALM3</name>
<evidence type="ECO:0000313" key="5">
    <source>
        <dbReference type="Proteomes" id="UP000027222"/>
    </source>
</evidence>
<evidence type="ECO:0000313" key="4">
    <source>
        <dbReference type="EMBL" id="KDR74254.1"/>
    </source>
</evidence>
<keyword evidence="5" id="KW-1185">Reference proteome</keyword>
<sequence>MIHPNILPSSVFYYFSPAVLMQRFLDYISSKLLLTRVFEPSIGSWKIQLAVKDLCPRLCSSKFILLCIARALTPHCYHEEMTQSMAEEAAMITSQVSKLVETAEQSSQLLDNIVHLDRILCEIQIFVQSETQWPFNFLFSLDLSARRSVLKSRLTTVLRTFEAVSRNSQPEDGFMHGIIPERSPNIGSFILPDTIQASQQPNAGPNLRHQAHFRFSQPFSLLAGILTFHSTLSGAHHFVCTGATFNNILGNYVVMTEPSDTSSSNDALKGIVNGLRALNIEDVSLERQICKGRGYRLYSAQNKKSGEVVAVKVYEGSHAKERCLKAAKFMIDHKVIHSNIPHMIAVSLFKSETPFLVFDGEYEDSVDHMLGQVLKKDLKQSLVLGLQTVIGLSSGLDYLQDLKYPFASVGLDHFSLFSCKGKIIISFDPEELDQMTEPDPQIGPSNGAHEALQIFHGLCQKTFDAACKNHYESQEVQRSSVDELDDGLPDKESDDLDVPDLATAPHSVPSSMSTQPSSGRPPRRTLPNGHRRELVWKPPMAETDTLDDISRQFQYFLRSNSDHALIRRRGRYTARTAHRCPGYNRVEITLTTDISRSAIIRHSSPTPHEICLVCKEVVKAMEVFNCVCGGEDDESVPTARCTVCSEWHHWPCVEGFISRRHRFVCEPCQATYNSLNTSHVTSNPITKLHNYFATRRSQPCLGWHEACTGPQNSLVWKVICNIDGRACGEGRASSKSVAKNLAAEAALKQIEAEMVSTSNQVLSETPREDRPNLPPATAIREQKPSSALTESIPGPDQDTTSLFEAARSKLQQRYSARDNMNFHRWVLLKNSIIRSSSQSTSSNVTSNTHSGANSYEHNNDSQGVDDGDLDDPIQDPFIFPDPDVDLLVSDRADASGAQESEAQWLDSLLDALDDDGGVNVNSDNLSSLFPVDDHEFPT</sequence>
<proteinExistence type="predicted"/>
<accession>A0A067T2S9</accession>
<dbReference type="EMBL" id="KL142383">
    <property type="protein sequence ID" value="KDR74254.1"/>
    <property type="molecule type" value="Genomic_DNA"/>
</dbReference>
<dbReference type="PROSITE" id="PS50137">
    <property type="entry name" value="DS_RBD"/>
    <property type="match status" value="1"/>
</dbReference>
<feature type="region of interest" description="Disordered" evidence="2">
    <location>
        <begin position="836"/>
        <end position="877"/>
    </location>
</feature>
<evidence type="ECO:0000259" key="3">
    <source>
        <dbReference type="PROSITE" id="PS50137"/>
    </source>
</evidence>
<feature type="compositionally biased region" description="Low complexity" evidence="2">
    <location>
        <begin position="507"/>
        <end position="520"/>
    </location>
</feature>
<evidence type="ECO:0000256" key="2">
    <source>
        <dbReference type="SAM" id="MobiDB-lite"/>
    </source>
</evidence>
<dbReference type="Proteomes" id="UP000027222">
    <property type="component" value="Unassembled WGS sequence"/>
</dbReference>
<dbReference type="Gene3D" id="3.30.160.20">
    <property type="match status" value="1"/>
</dbReference>
<organism evidence="4 5">
    <name type="scientific">Galerina marginata (strain CBS 339.88)</name>
    <dbReference type="NCBI Taxonomy" id="685588"/>
    <lineage>
        <taxon>Eukaryota</taxon>
        <taxon>Fungi</taxon>
        <taxon>Dikarya</taxon>
        <taxon>Basidiomycota</taxon>
        <taxon>Agaricomycotina</taxon>
        <taxon>Agaricomycetes</taxon>
        <taxon>Agaricomycetidae</taxon>
        <taxon>Agaricales</taxon>
        <taxon>Agaricineae</taxon>
        <taxon>Strophariaceae</taxon>
        <taxon>Galerina</taxon>
    </lineage>
</organism>
<feature type="region of interest" description="Disordered" evidence="2">
    <location>
        <begin position="757"/>
        <end position="797"/>
    </location>
</feature>
<dbReference type="InterPro" id="IPR011011">
    <property type="entry name" value="Znf_FYVE_PHD"/>
</dbReference>
<feature type="compositionally biased region" description="Acidic residues" evidence="2">
    <location>
        <begin position="482"/>
        <end position="498"/>
    </location>
</feature>
<protein>
    <recommendedName>
        <fullName evidence="3">DRBM domain-containing protein</fullName>
    </recommendedName>
</protein>
<keyword evidence="1" id="KW-0694">RNA-binding</keyword>
<dbReference type="InterPro" id="IPR014720">
    <property type="entry name" value="dsRBD_dom"/>
</dbReference>
<dbReference type="InterPro" id="IPR013083">
    <property type="entry name" value="Znf_RING/FYVE/PHD"/>
</dbReference>
<dbReference type="AlphaFoldDB" id="A0A067T2S9"/>
<dbReference type="SUPFAM" id="SSF54768">
    <property type="entry name" value="dsRNA-binding domain-like"/>
    <property type="match status" value="1"/>
</dbReference>
<reference evidence="5" key="1">
    <citation type="journal article" date="2014" name="Proc. Natl. Acad. Sci. U.S.A.">
        <title>Extensive sampling of basidiomycete genomes demonstrates inadequacy of the white-rot/brown-rot paradigm for wood decay fungi.</title>
        <authorList>
            <person name="Riley R."/>
            <person name="Salamov A.A."/>
            <person name="Brown D.W."/>
            <person name="Nagy L.G."/>
            <person name="Floudas D."/>
            <person name="Held B.W."/>
            <person name="Levasseur A."/>
            <person name="Lombard V."/>
            <person name="Morin E."/>
            <person name="Otillar R."/>
            <person name="Lindquist E.A."/>
            <person name="Sun H."/>
            <person name="LaButti K.M."/>
            <person name="Schmutz J."/>
            <person name="Jabbour D."/>
            <person name="Luo H."/>
            <person name="Baker S.E."/>
            <person name="Pisabarro A.G."/>
            <person name="Walton J.D."/>
            <person name="Blanchette R.A."/>
            <person name="Henrissat B."/>
            <person name="Martin F."/>
            <person name="Cullen D."/>
            <person name="Hibbett D.S."/>
            <person name="Grigoriev I.V."/>
        </authorList>
    </citation>
    <scope>NUCLEOTIDE SEQUENCE [LARGE SCALE GENOMIC DNA]</scope>
    <source>
        <strain evidence="5">CBS 339.88</strain>
    </source>
</reference>
<dbReference type="HOGENOM" id="CLU_312601_0_0_1"/>
<gene>
    <name evidence="4" type="ORF">GALMADRAFT_157514</name>
</gene>
<dbReference type="STRING" id="685588.A0A067T2S9"/>
<dbReference type="SMART" id="SM00358">
    <property type="entry name" value="DSRM"/>
    <property type="match status" value="1"/>
</dbReference>
<dbReference type="OrthoDB" id="3246846at2759"/>
<feature type="region of interest" description="Disordered" evidence="2">
    <location>
        <begin position="474"/>
        <end position="532"/>
    </location>
</feature>
<dbReference type="SUPFAM" id="SSF56112">
    <property type="entry name" value="Protein kinase-like (PK-like)"/>
    <property type="match status" value="1"/>
</dbReference>
<feature type="compositionally biased region" description="Acidic residues" evidence="2">
    <location>
        <begin position="863"/>
        <end position="873"/>
    </location>
</feature>
<feature type="compositionally biased region" description="Low complexity" evidence="2">
    <location>
        <begin position="836"/>
        <end position="850"/>
    </location>
</feature>
<dbReference type="InterPro" id="IPR011009">
    <property type="entry name" value="Kinase-like_dom_sf"/>
</dbReference>
<evidence type="ECO:0000256" key="1">
    <source>
        <dbReference type="PROSITE-ProRule" id="PRU00266"/>
    </source>
</evidence>